<keyword evidence="1" id="KW-1133">Transmembrane helix</keyword>
<organism evidence="2 3">
    <name type="scientific">Avrilella dinanensis</name>
    <dbReference type="NCBI Taxonomy" id="2008672"/>
    <lineage>
        <taxon>Bacteria</taxon>
        <taxon>Pseudomonadati</taxon>
        <taxon>Bacteroidota</taxon>
        <taxon>Flavobacteriia</taxon>
        <taxon>Flavobacteriales</taxon>
        <taxon>Flavobacteriaceae</taxon>
        <taxon>Avrilella</taxon>
    </lineage>
</organism>
<comment type="caution">
    <text evidence="2">The sequence shown here is derived from an EMBL/GenBank/DDBJ whole genome shotgun (WGS) entry which is preliminary data.</text>
</comment>
<keyword evidence="3" id="KW-1185">Reference proteome</keyword>
<evidence type="ECO:0000256" key="1">
    <source>
        <dbReference type="SAM" id="Phobius"/>
    </source>
</evidence>
<gene>
    <name evidence="2" type="ORF">CDL10_02630</name>
</gene>
<feature type="transmembrane region" description="Helical" evidence="1">
    <location>
        <begin position="48"/>
        <end position="66"/>
    </location>
</feature>
<evidence type="ECO:0000313" key="3">
    <source>
        <dbReference type="Proteomes" id="UP000231960"/>
    </source>
</evidence>
<dbReference type="AlphaFoldDB" id="A0A2M9R8I2"/>
<keyword evidence="1" id="KW-0472">Membrane</keyword>
<dbReference type="Proteomes" id="UP000231960">
    <property type="component" value="Unassembled WGS sequence"/>
</dbReference>
<accession>A0A2M9R8I2</accession>
<evidence type="ECO:0000313" key="2">
    <source>
        <dbReference type="EMBL" id="PJR05053.1"/>
    </source>
</evidence>
<reference evidence="2 3" key="1">
    <citation type="submission" date="2017-06" db="EMBL/GenBank/DDBJ databases">
        <title>Description of Avrilella dinanensis gen. nov. sp. nov.</title>
        <authorList>
            <person name="Leyer C."/>
            <person name="Sassi M."/>
            <person name="Minet J."/>
            <person name="Kayal S."/>
            <person name="Cattoir V."/>
        </authorList>
    </citation>
    <scope>NUCLEOTIDE SEQUENCE [LARGE SCALE GENOMIC DNA]</scope>
    <source>
        <strain evidence="2 3">UR159</strain>
    </source>
</reference>
<dbReference type="EMBL" id="NIPO01000001">
    <property type="protein sequence ID" value="PJR05053.1"/>
    <property type="molecule type" value="Genomic_DNA"/>
</dbReference>
<name>A0A2M9R8I2_9FLAO</name>
<proteinExistence type="predicted"/>
<sequence>MITDFYGGMLLYFFSYGLFILPIVVLFVISFIDTIVSVIKRGIKNNRIKVIFHGTLLLMIVLFNVFQSDIFKSPRILTATLKDDLFHYTLIFRENGTVENEVNGIFGFQETFKGKYHIEGDTIIFLKVPYDNDFIPEQLLIDREQNAIFMYKDESGNFSRKKEWLNHLEIH</sequence>
<dbReference type="OrthoDB" id="894361at2"/>
<protein>
    <submittedName>
        <fullName evidence="2">Uncharacterized protein</fullName>
    </submittedName>
</protein>
<keyword evidence="1" id="KW-0812">Transmembrane</keyword>
<feature type="transmembrane region" description="Helical" evidence="1">
    <location>
        <begin position="12"/>
        <end position="36"/>
    </location>
</feature>